<evidence type="ECO:0000256" key="3">
    <source>
        <dbReference type="ARBA" id="ARBA00022840"/>
    </source>
</evidence>
<name>A0A814RM24_9BILA</name>
<dbReference type="Proteomes" id="UP000663832">
    <property type="component" value="Unassembled WGS sequence"/>
</dbReference>
<dbReference type="AlphaFoldDB" id="A0A814RM24"/>
<dbReference type="Gene3D" id="3.30.930.10">
    <property type="entry name" value="Bira Bifunctional Protein, Domain 2"/>
    <property type="match status" value="1"/>
</dbReference>
<evidence type="ECO:0000313" key="6">
    <source>
        <dbReference type="EMBL" id="CAF1135991.1"/>
    </source>
</evidence>
<dbReference type="InterPro" id="IPR006195">
    <property type="entry name" value="aa-tRNA-synth_II"/>
</dbReference>
<evidence type="ECO:0000313" key="8">
    <source>
        <dbReference type="EMBL" id="CAF1528892.1"/>
    </source>
</evidence>
<keyword evidence="4" id="KW-0030">Aminoacyl-tRNA synthetase</keyword>
<keyword evidence="2" id="KW-0547">Nucleotide-binding</keyword>
<dbReference type="GO" id="GO:0005737">
    <property type="term" value="C:cytoplasm"/>
    <property type="evidence" value="ECO:0007669"/>
    <property type="project" value="InterPro"/>
</dbReference>
<keyword evidence="9" id="KW-1185">Reference proteome</keyword>
<dbReference type="InterPro" id="IPR045864">
    <property type="entry name" value="aa-tRNA-synth_II/BPL/LPL"/>
</dbReference>
<evidence type="ECO:0000313" key="10">
    <source>
        <dbReference type="Proteomes" id="UP000663877"/>
    </source>
</evidence>
<dbReference type="PROSITE" id="PS50862">
    <property type="entry name" value="AA_TRNA_LIGASE_II"/>
    <property type="match status" value="1"/>
</dbReference>
<dbReference type="OrthoDB" id="1350766at2759"/>
<dbReference type="Proteomes" id="UP000663877">
    <property type="component" value="Unassembled WGS sequence"/>
</dbReference>
<dbReference type="SUPFAM" id="SSF55681">
    <property type="entry name" value="Class II aaRS and biotin synthetases"/>
    <property type="match status" value="1"/>
</dbReference>
<keyword evidence="3" id="KW-0067">ATP-binding</keyword>
<dbReference type="GO" id="GO:0004827">
    <property type="term" value="F:proline-tRNA ligase activity"/>
    <property type="evidence" value="ECO:0007669"/>
    <property type="project" value="InterPro"/>
</dbReference>
<reference evidence="6" key="1">
    <citation type="submission" date="2021-02" db="EMBL/GenBank/DDBJ databases">
        <authorList>
            <person name="Nowell W R."/>
        </authorList>
    </citation>
    <scope>NUCLEOTIDE SEQUENCE</scope>
</reference>
<accession>A0A814RM24</accession>
<evidence type="ECO:0000313" key="7">
    <source>
        <dbReference type="EMBL" id="CAF1392273.1"/>
    </source>
</evidence>
<evidence type="ECO:0000256" key="4">
    <source>
        <dbReference type="ARBA" id="ARBA00023146"/>
    </source>
</evidence>
<dbReference type="PANTHER" id="PTHR43382:SF2">
    <property type="entry name" value="BIFUNCTIONAL GLUTAMATE_PROLINE--TRNA LIGASE"/>
    <property type="match status" value="1"/>
</dbReference>
<dbReference type="GO" id="GO:0006433">
    <property type="term" value="P:prolyl-tRNA aminoacylation"/>
    <property type="evidence" value="ECO:0007669"/>
    <property type="project" value="InterPro"/>
</dbReference>
<dbReference type="Pfam" id="PF00587">
    <property type="entry name" value="tRNA-synt_2b"/>
    <property type="match status" value="1"/>
</dbReference>
<sequence>MTAAVAAAKQTKLGIEFKKEENLADWYGQVIRKGELIENYDVAGCYILRPWAYFIWEQIKAFIDAEITEMGVQNCYFPLFVSDAALHREQTHIADFSPEVAWVTKSAYAKWIQSHRDLPLKLNQWNNVVRWEFKNPQPFLRTREFLWQEGHTAWATKEEASEEVYQILDLYTRVYTDLLAIPVIKGRKTEKEKFAGADWTTTIEGYIAASGRGIQAATSHHLDQNFSKMFDITFENPQIK</sequence>
<dbReference type="GO" id="GO:0017101">
    <property type="term" value="C:aminoacyl-tRNA synthetase multienzyme complex"/>
    <property type="evidence" value="ECO:0007669"/>
    <property type="project" value="TreeGrafter"/>
</dbReference>
<dbReference type="EMBL" id="CAJNOM010000635">
    <property type="protein sequence ID" value="CAF1528892.1"/>
    <property type="molecule type" value="Genomic_DNA"/>
</dbReference>
<evidence type="ECO:0000259" key="5">
    <source>
        <dbReference type="PROSITE" id="PS50862"/>
    </source>
</evidence>
<dbReference type="PANTHER" id="PTHR43382">
    <property type="entry name" value="PROLYL-TRNA SYNTHETASE"/>
    <property type="match status" value="1"/>
</dbReference>
<dbReference type="InterPro" id="IPR004499">
    <property type="entry name" value="Pro-tRNA-ligase_IIa_arc-type"/>
</dbReference>
<evidence type="ECO:0000256" key="1">
    <source>
        <dbReference type="ARBA" id="ARBA00022598"/>
    </source>
</evidence>
<protein>
    <recommendedName>
        <fullName evidence="5">Aminoacyl-transfer RNA synthetases class-II family profile domain-containing protein</fullName>
    </recommendedName>
</protein>
<dbReference type="GO" id="GO:0005524">
    <property type="term" value="F:ATP binding"/>
    <property type="evidence" value="ECO:0007669"/>
    <property type="project" value="UniProtKB-KW"/>
</dbReference>
<evidence type="ECO:0000256" key="2">
    <source>
        <dbReference type="ARBA" id="ARBA00022741"/>
    </source>
</evidence>
<gene>
    <name evidence="6" type="ORF">BJG266_LOCUS23275</name>
    <name evidence="7" type="ORF">QVE165_LOCUS36279</name>
    <name evidence="8" type="ORF">QVE165_LOCUS45352</name>
</gene>
<dbReference type="EMBL" id="CAJNOM010000362">
    <property type="protein sequence ID" value="CAF1392273.1"/>
    <property type="molecule type" value="Genomic_DNA"/>
</dbReference>
<feature type="domain" description="Aminoacyl-transfer RNA synthetases class-II family profile" evidence="5">
    <location>
        <begin position="55"/>
        <end position="240"/>
    </location>
</feature>
<comment type="caution">
    <text evidence="6">The sequence shown here is derived from an EMBL/GenBank/DDBJ whole genome shotgun (WGS) entry which is preliminary data.</text>
</comment>
<keyword evidence="1" id="KW-0436">Ligase</keyword>
<organism evidence="6 10">
    <name type="scientific">Adineta steineri</name>
    <dbReference type="NCBI Taxonomy" id="433720"/>
    <lineage>
        <taxon>Eukaryota</taxon>
        <taxon>Metazoa</taxon>
        <taxon>Spiralia</taxon>
        <taxon>Gnathifera</taxon>
        <taxon>Rotifera</taxon>
        <taxon>Eurotatoria</taxon>
        <taxon>Bdelloidea</taxon>
        <taxon>Adinetida</taxon>
        <taxon>Adinetidae</taxon>
        <taxon>Adineta</taxon>
    </lineage>
</organism>
<dbReference type="InterPro" id="IPR002314">
    <property type="entry name" value="aa-tRNA-synt_IIb"/>
</dbReference>
<evidence type="ECO:0000313" key="9">
    <source>
        <dbReference type="Proteomes" id="UP000663832"/>
    </source>
</evidence>
<dbReference type="EMBL" id="CAJNOI010000153">
    <property type="protein sequence ID" value="CAF1135991.1"/>
    <property type="molecule type" value="Genomic_DNA"/>
</dbReference>
<proteinExistence type="predicted"/>